<dbReference type="EMBL" id="KU230356">
    <property type="protein sequence ID" value="ALY07519.1"/>
    <property type="molecule type" value="Genomic_DNA"/>
</dbReference>
<gene>
    <name evidence="1" type="ORF">2AV2_67</name>
</gene>
<reference evidence="2" key="1">
    <citation type="submission" date="2015-12" db="EMBL/GenBank/DDBJ databases">
        <authorList>
            <person name="Sencilo A."/>
            <person name="Bamford D.H."/>
            <person name="Roine E."/>
        </authorList>
    </citation>
    <scope>NUCLEOTIDE SEQUENCE [LARGE SCALE GENOMIC DNA]</scope>
</reference>
<sequence>MVSISATTLYQLVKLTKLDRKNIHLILDTYPELVNNDPATLDANNLADLINDNKFDLVTSLNKYRW</sequence>
<name>A0A1L2BWU9_9CAUD</name>
<keyword evidence="2" id="KW-1185">Reference proteome</keyword>
<evidence type="ECO:0000313" key="1">
    <source>
        <dbReference type="EMBL" id="ALY07519.1"/>
    </source>
</evidence>
<evidence type="ECO:0000313" key="2">
    <source>
        <dbReference type="Proteomes" id="UP000225722"/>
    </source>
</evidence>
<proteinExistence type="predicted"/>
<protein>
    <submittedName>
        <fullName evidence="1">Uncharacterized protein</fullName>
    </submittedName>
</protein>
<organism evidence="1 2">
    <name type="scientific">Nodularia phage vB_NpeS-2AV2</name>
    <dbReference type="NCBI Taxonomy" id="1777122"/>
    <lineage>
        <taxon>Viruses</taxon>
        <taxon>Duplodnaviria</taxon>
        <taxon>Heunggongvirae</taxon>
        <taxon>Uroviricota</taxon>
        <taxon>Caudoviricetes</taxon>
        <taxon>Ravarandavirus</taxon>
        <taxon>Ravarandavirus rv2AV2</taxon>
    </lineage>
</organism>
<dbReference type="Proteomes" id="UP000225722">
    <property type="component" value="Segment"/>
</dbReference>
<accession>A0A1L2BWU9</accession>